<organism evidence="5 6">
    <name type="scientific">Parasutterella muris</name>
    <dbReference type="NCBI Taxonomy" id="2565572"/>
    <lineage>
        <taxon>Bacteria</taxon>
        <taxon>Pseudomonadati</taxon>
        <taxon>Pseudomonadota</taxon>
        <taxon>Betaproteobacteria</taxon>
        <taxon>Burkholderiales</taxon>
        <taxon>Sutterellaceae</taxon>
        <taxon>Parasutterella</taxon>
    </lineage>
</organism>
<dbReference type="SMART" id="SM00271">
    <property type="entry name" value="DnaJ"/>
    <property type="match status" value="1"/>
</dbReference>
<dbReference type="Proteomes" id="UP000472580">
    <property type="component" value="Unassembled WGS sequence"/>
</dbReference>
<evidence type="ECO:0000259" key="4">
    <source>
        <dbReference type="PROSITE" id="PS50076"/>
    </source>
</evidence>
<dbReference type="InterPro" id="IPR036869">
    <property type="entry name" value="J_dom_sf"/>
</dbReference>
<dbReference type="GO" id="GO:0051082">
    <property type="term" value="F:unfolded protein binding"/>
    <property type="evidence" value="ECO:0007669"/>
    <property type="project" value="InterPro"/>
</dbReference>
<accession>A0A6L6YE34</accession>
<dbReference type="InterPro" id="IPR002939">
    <property type="entry name" value="DnaJ_C"/>
</dbReference>
<protein>
    <submittedName>
        <fullName evidence="5">DnaJ domain-containing protein</fullName>
    </submittedName>
</protein>
<keyword evidence="2" id="KW-0238">DNA-binding</keyword>
<dbReference type="FunFam" id="2.60.260.20:FF:000013">
    <property type="entry name" value="DnaJ subfamily B member 11"/>
    <property type="match status" value="1"/>
</dbReference>
<feature type="domain" description="J" evidence="4">
    <location>
        <begin position="5"/>
        <end position="69"/>
    </location>
</feature>
<dbReference type="Pfam" id="PF01556">
    <property type="entry name" value="DnaJ_C"/>
    <property type="match status" value="1"/>
</dbReference>
<dbReference type="GO" id="GO:0003677">
    <property type="term" value="F:DNA binding"/>
    <property type="evidence" value="ECO:0007669"/>
    <property type="project" value="UniProtKB-KW"/>
</dbReference>
<dbReference type="InterPro" id="IPR018253">
    <property type="entry name" value="DnaJ_domain_CS"/>
</dbReference>
<keyword evidence="1" id="KW-0963">Cytoplasm</keyword>
<dbReference type="Gene3D" id="2.60.260.20">
    <property type="entry name" value="Urease metallochaperone UreE, N-terminal domain"/>
    <property type="match status" value="2"/>
</dbReference>
<dbReference type="FunFam" id="2.60.260.20:FF:000008">
    <property type="entry name" value="Curved DNA-binding protein"/>
    <property type="match status" value="1"/>
</dbReference>
<name>A0A6L6YE34_9BURK</name>
<dbReference type="SUPFAM" id="SSF49493">
    <property type="entry name" value="HSP40/DnaJ peptide-binding domain"/>
    <property type="match status" value="2"/>
</dbReference>
<dbReference type="OrthoDB" id="9779889at2"/>
<dbReference type="PANTHER" id="PTHR43096">
    <property type="entry name" value="DNAJ HOMOLOG 1, MITOCHONDRIAL-RELATED"/>
    <property type="match status" value="1"/>
</dbReference>
<evidence type="ECO:0000313" key="5">
    <source>
        <dbReference type="EMBL" id="MVX55816.1"/>
    </source>
</evidence>
<evidence type="ECO:0000256" key="1">
    <source>
        <dbReference type="ARBA" id="ARBA00022490"/>
    </source>
</evidence>
<dbReference type="CDD" id="cd06257">
    <property type="entry name" value="DnaJ"/>
    <property type="match status" value="1"/>
</dbReference>
<dbReference type="GO" id="GO:0042026">
    <property type="term" value="P:protein refolding"/>
    <property type="evidence" value="ECO:0007669"/>
    <property type="project" value="TreeGrafter"/>
</dbReference>
<dbReference type="SUPFAM" id="SSF46565">
    <property type="entry name" value="Chaperone J-domain"/>
    <property type="match status" value="1"/>
</dbReference>
<dbReference type="PRINTS" id="PR00625">
    <property type="entry name" value="JDOMAIN"/>
</dbReference>
<dbReference type="CDD" id="cd10747">
    <property type="entry name" value="DnaJ_C"/>
    <property type="match status" value="1"/>
</dbReference>
<dbReference type="PROSITE" id="PS50076">
    <property type="entry name" value="DNAJ_2"/>
    <property type="match status" value="1"/>
</dbReference>
<keyword evidence="3" id="KW-0143">Chaperone</keyword>
<dbReference type="PANTHER" id="PTHR43096:SF52">
    <property type="entry name" value="DNAJ HOMOLOG 1, MITOCHONDRIAL-RELATED"/>
    <property type="match status" value="1"/>
</dbReference>
<evidence type="ECO:0000256" key="2">
    <source>
        <dbReference type="ARBA" id="ARBA00023125"/>
    </source>
</evidence>
<dbReference type="Pfam" id="PF00226">
    <property type="entry name" value="DnaJ"/>
    <property type="match status" value="1"/>
</dbReference>
<dbReference type="InterPro" id="IPR008971">
    <property type="entry name" value="HSP40/DnaJ_pept-bd"/>
</dbReference>
<dbReference type="Gene3D" id="1.10.287.110">
    <property type="entry name" value="DnaJ domain"/>
    <property type="match status" value="1"/>
</dbReference>
<sequence length="310" mass="33348">MEYKDYYKILGVERGASETDIKKAFRKLAHKYHPDVSKEKDAEVKFKDVNEAYQTLSDPEKRAAYDQLGQRRDGSNFEPPPGWGGFGGAGASGFGGFDFGDSGFDFSDLFSHMGASRARQPEAGEDLNAEVQITPEQAFNGTTVSLSLREPEAGADGRVRHVTKTLEVKVPAGTISGQRMRLAGKGGPGYNGGPNGNLYITINISEGGRFRVDGRDVYLTVPLAPYEAVLGTEAVIPTLSGGKISVKVPAGAKAGQKIRIAGKGFPNKKGAAGDMYLVISIVVPPAPTEEEKELYKRLSEVSTFNPRENL</sequence>
<evidence type="ECO:0000256" key="3">
    <source>
        <dbReference type="ARBA" id="ARBA00023186"/>
    </source>
</evidence>
<dbReference type="EMBL" id="WSRP01000002">
    <property type="protein sequence ID" value="MVX55816.1"/>
    <property type="molecule type" value="Genomic_DNA"/>
</dbReference>
<evidence type="ECO:0000313" key="6">
    <source>
        <dbReference type="Proteomes" id="UP000472580"/>
    </source>
</evidence>
<dbReference type="AlphaFoldDB" id="A0A6L6YE34"/>
<dbReference type="RefSeq" id="WP_160334247.1">
    <property type="nucleotide sequence ID" value="NZ_WSRP01000002.1"/>
</dbReference>
<reference evidence="5 6" key="1">
    <citation type="submission" date="2019-12" db="EMBL/GenBank/DDBJ databases">
        <title>Microbes associate with the intestines of laboratory mice.</title>
        <authorList>
            <person name="Navarre W."/>
            <person name="Wong E."/>
        </authorList>
    </citation>
    <scope>NUCLEOTIDE SEQUENCE [LARGE SCALE GENOMIC DNA]</scope>
    <source>
        <strain evidence="5 6">NM82_D38</strain>
    </source>
</reference>
<comment type="caution">
    <text evidence="5">The sequence shown here is derived from an EMBL/GenBank/DDBJ whole genome shotgun (WGS) entry which is preliminary data.</text>
</comment>
<dbReference type="InterPro" id="IPR001623">
    <property type="entry name" value="DnaJ_domain"/>
</dbReference>
<keyword evidence="6" id="KW-1185">Reference proteome</keyword>
<dbReference type="GO" id="GO:0005737">
    <property type="term" value="C:cytoplasm"/>
    <property type="evidence" value="ECO:0007669"/>
    <property type="project" value="TreeGrafter"/>
</dbReference>
<gene>
    <name evidence="5" type="ORF">E5987_01160</name>
</gene>
<proteinExistence type="predicted"/>
<dbReference type="PROSITE" id="PS00636">
    <property type="entry name" value="DNAJ_1"/>
    <property type="match status" value="1"/>
</dbReference>